<evidence type="ECO:0000256" key="11">
    <source>
        <dbReference type="ARBA" id="ARBA00022840"/>
    </source>
</evidence>
<dbReference type="GO" id="GO:0009231">
    <property type="term" value="P:riboflavin biosynthetic process"/>
    <property type="evidence" value="ECO:0007669"/>
    <property type="project" value="InterPro"/>
</dbReference>
<dbReference type="PANTHER" id="PTHR22749">
    <property type="entry name" value="RIBOFLAVIN KINASE/FMN ADENYLYLTRANSFERASE"/>
    <property type="match status" value="1"/>
</dbReference>
<evidence type="ECO:0000256" key="5">
    <source>
        <dbReference type="ARBA" id="ARBA00022643"/>
    </source>
</evidence>
<comment type="catalytic activity">
    <reaction evidence="14 15">
        <text>FMN + ATP + H(+) = FAD + diphosphate</text>
        <dbReference type="Rhea" id="RHEA:17237"/>
        <dbReference type="ChEBI" id="CHEBI:15378"/>
        <dbReference type="ChEBI" id="CHEBI:30616"/>
        <dbReference type="ChEBI" id="CHEBI:33019"/>
        <dbReference type="ChEBI" id="CHEBI:57692"/>
        <dbReference type="ChEBI" id="CHEBI:58210"/>
        <dbReference type="EC" id="2.7.7.2"/>
    </reaction>
</comment>
<accession>A0A8J2VNR3</accession>
<organism evidence="17 18">
    <name type="scientific">Agaricicola taiwanensis</name>
    <dbReference type="NCBI Taxonomy" id="591372"/>
    <lineage>
        <taxon>Bacteria</taxon>
        <taxon>Pseudomonadati</taxon>
        <taxon>Pseudomonadota</taxon>
        <taxon>Alphaproteobacteria</taxon>
        <taxon>Rhodobacterales</taxon>
        <taxon>Paracoccaceae</taxon>
        <taxon>Agaricicola</taxon>
    </lineage>
</organism>
<dbReference type="NCBIfam" id="NF004160">
    <property type="entry name" value="PRK05627.1-3"/>
    <property type="match status" value="1"/>
</dbReference>
<comment type="catalytic activity">
    <reaction evidence="13 15">
        <text>riboflavin + ATP = FMN + ADP + H(+)</text>
        <dbReference type="Rhea" id="RHEA:14357"/>
        <dbReference type="ChEBI" id="CHEBI:15378"/>
        <dbReference type="ChEBI" id="CHEBI:30616"/>
        <dbReference type="ChEBI" id="CHEBI:57986"/>
        <dbReference type="ChEBI" id="CHEBI:58210"/>
        <dbReference type="ChEBI" id="CHEBI:456216"/>
        <dbReference type="EC" id="2.7.1.26"/>
    </reaction>
</comment>
<dbReference type="SUPFAM" id="SSF82114">
    <property type="entry name" value="Riboflavin kinase-like"/>
    <property type="match status" value="1"/>
</dbReference>
<evidence type="ECO:0000256" key="13">
    <source>
        <dbReference type="ARBA" id="ARBA00047880"/>
    </source>
</evidence>
<dbReference type="InterPro" id="IPR002606">
    <property type="entry name" value="Riboflavin_kinase_bac"/>
</dbReference>
<dbReference type="SUPFAM" id="SSF52374">
    <property type="entry name" value="Nucleotidylyl transferase"/>
    <property type="match status" value="1"/>
</dbReference>
<dbReference type="Pfam" id="PF06574">
    <property type="entry name" value="FAD_syn"/>
    <property type="match status" value="1"/>
</dbReference>
<dbReference type="GO" id="GO:0006747">
    <property type="term" value="P:FAD biosynthetic process"/>
    <property type="evidence" value="ECO:0007669"/>
    <property type="project" value="UniProtKB-UniRule"/>
</dbReference>
<keyword evidence="6 15" id="KW-0808">Transferase</keyword>
<protein>
    <recommendedName>
        <fullName evidence="15">Riboflavin biosynthesis protein</fullName>
    </recommendedName>
    <domain>
        <recommendedName>
            <fullName evidence="15">Riboflavin kinase</fullName>
            <ecNumber evidence="15">2.7.1.26</ecNumber>
        </recommendedName>
        <alternativeName>
            <fullName evidence="15">Flavokinase</fullName>
        </alternativeName>
    </domain>
    <domain>
        <recommendedName>
            <fullName evidence="15">FMN adenylyltransferase</fullName>
            <ecNumber evidence="15">2.7.7.2</ecNumber>
        </recommendedName>
        <alternativeName>
            <fullName evidence="15">FAD pyrophosphorylase</fullName>
        </alternativeName>
        <alternativeName>
            <fullName evidence="15">FAD synthase</fullName>
        </alternativeName>
    </domain>
</protein>
<dbReference type="GO" id="GO:0005524">
    <property type="term" value="F:ATP binding"/>
    <property type="evidence" value="ECO:0007669"/>
    <property type="project" value="UniProtKB-UniRule"/>
</dbReference>
<dbReference type="CDD" id="cd02064">
    <property type="entry name" value="FAD_synthetase_N"/>
    <property type="match status" value="1"/>
</dbReference>
<dbReference type="FunFam" id="2.40.30.30:FF:000003">
    <property type="entry name" value="Riboflavin biosynthesis protein"/>
    <property type="match status" value="1"/>
</dbReference>
<name>A0A8J2VNR3_9RHOB</name>
<dbReference type="UniPathway" id="UPA00277">
    <property type="reaction ID" value="UER00407"/>
</dbReference>
<gene>
    <name evidence="17" type="primary">ribF</name>
    <name evidence="17" type="ORF">GCM10007276_09630</name>
</gene>
<evidence type="ECO:0000256" key="8">
    <source>
        <dbReference type="ARBA" id="ARBA00022741"/>
    </source>
</evidence>
<evidence type="ECO:0000256" key="10">
    <source>
        <dbReference type="ARBA" id="ARBA00022827"/>
    </source>
</evidence>
<evidence type="ECO:0000256" key="7">
    <source>
        <dbReference type="ARBA" id="ARBA00022695"/>
    </source>
</evidence>
<dbReference type="Gene3D" id="2.40.30.30">
    <property type="entry name" value="Riboflavin kinase-like"/>
    <property type="match status" value="1"/>
</dbReference>
<evidence type="ECO:0000256" key="1">
    <source>
        <dbReference type="ARBA" id="ARBA00002121"/>
    </source>
</evidence>
<comment type="function">
    <text evidence="1">Catalyzes the phosphorylation of riboflavin to FMN followed by the adenylation of FMN to FAD.</text>
</comment>
<dbReference type="UniPathway" id="UPA00276">
    <property type="reaction ID" value="UER00406"/>
</dbReference>
<dbReference type="Pfam" id="PF01687">
    <property type="entry name" value="Flavokinase"/>
    <property type="match status" value="1"/>
</dbReference>
<evidence type="ECO:0000256" key="6">
    <source>
        <dbReference type="ARBA" id="ARBA00022679"/>
    </source>
</evidence>
<dbReference type="InterPro" id="IPR023465">
    <property type="entry name" value="Riboflavin_kinase_dom_sf"/>
</dbReference>
<reference evidence="17" key="2">
    <citation type="submission" date="2020-09" db="EMBL/GenBank/DDBJ databases">
        <authorList>
            <person name="Sun Q."/>
            <person name="Sedlacek I."/>
        </authorList>
    </citation>
    <scope>NUCLEOTIDE SEQUENCE</scope>
    <source>
        <strain evidence="17">CCM 7684</strain>
    </source>
</reference>
<evidence type="ECO:0000256" key="4">
    <source>
        <dbReference type="ARBA" id="ARBA00022630"/>
    </source>
</evidence>
<dbReference type="PANTHER" id="PTHR22749:SF6">
    <property type="entry name" value="RIBOFLAVIN KINASE"/>
    <property type="match status" value="1"/>
</dbReference>
<dbReference type="PIRSF" id="PIRSF004491">
    <property type="entry name" value="FAD_Synth"/>
    <property type="match status" value="1"/>
</dbReference>
<dbReference type="EC" id="2.7.7.2" evidence="15"/>
<sequence>MTIFPSTTSFTVTHGHENDGVLKGGALAIGNFDGVHRGHKAVLAQARAMAHPSVAVTFEPHPRTLFRPDAPVPRLTSEADKLRLLKREGMDGAVILPFDRALAAVDAEHFVTEILIGRFQPQAVVVGYDFHFGKDRAGSPDFLRDAGKRHGFAVEVVAPFGEGAPISSSTIRSLLGAGEVSRANGLLGHRWFVSGEVVHGDKRGRDLGYPTANIVLPPESPLAHGIYAVRAGFGGTILGGVASFGRRPTFDDGAPRLEVFLFDFAGDLYGKTLDIEFLGHIRGEEKFDTIEALLARMDLDSKIARDMLAEPDNGDAPSAIEAFS</sequence>
<comment type="pathway">
    <text evidence="2 15">Cofactor biosynthesis; FAD biosynthesis; FAD from FMN: step 1/1.</text>
</comment>
<keyword evidence="11 15" id="KW-0067">ATP-binding</keyword>
<evidence type="ECO:0000256" key="3">
    <source>
        <dbReference type="ARBA" id="ARBA00005201"/>
    </source>
</evidence>
<dbReference type="InterPro" id="IPR015865">
    <property type="entry name" value="Riboflavin_kinase_bac/euk"/>
</dbReference>
<dbReference type="FunFam" id="3.40.50.620:FF:000021">
    <property type="entry name" value="Riboflavin biosynthesis protein"/>
    <property type="match status" value="1"/>
</dbReference>
<dbReference type="AlphaFoldDB" id="A0A8J2VNR3"/>
<dbReference type="Gene3D" id="3.40.50.620">
    <property type="entry name" value="HUPs"/>
    <property type="match status" value="1"/>
</dbReference>
<dbReference type="InterPro" id="IPR023468">
    <property type="entry name" value="Riboflavin_kinase"/>
</dbReference>
<proteinExistence type="inferred from homology"/>
<evidence type="ECO:0000256" key="12">
    <source>
        <dbReference type="ARBA" id="ARBA00023268"/>
    </source>
</evidence>
<evidence type="ECO:0000259" key="16">
    <source>
        <dbReference type="SMART" id="SM00904"/>
    </source>
</evidence>
<dbReference type="NCBIfam" id="TIGR00083">
    <property type="entry name" value="ribF"/>
    <property type="match status" value="1"/>
</dbReference>
<comment type="pathway">
    <text evidence="3 15">Cofactor biosynthesis; FMN biosynthesis; FMN from riboflavin (ATP route): step 1/1.</text>
</comment>
<comment type="similarity">
    <text evidence="15">Belongs to the ribF family.</text>
</comment>
<dbReference type="InterPro" id="IPR015864">
    <property type="entry name" value="FAD_synthase"/>
</dbReference>
<dbReference type="InterPro" id="IPR014729">
    <property type="entry name" value="Rossmann-like_a/b/a_fold"/>
</dbReference>
<dbReference type="GO" id="GO:0003919">
    <property type="term" value="F:FMN adenylyltransferase activity"/>
    <property type="evidence" value="ECO:0007669"/>
    <property type="project" value="UniProtKB-UniRule"/>
</dbReference>
<evidence type="ECO:0000256" key="9">
    <source>
        <dbReference type="ARBA" id="ARBA00022777"/>
    </source>
</evidence>
<evidence type="ECO:0000256" key="14">
    <source>
        <dbReference type="ARBA" id="ARBA00049494"/>
    </source>
</evidence>
<comment type="caution">
    <text evidence="17">The sequence shown here is derived from an EMBL/GenBank/DDBJ whole genome shotgun (WGS) entry which is preliminary data.</text>
</comment>
<keyword evidence="4 15" id="KW-0285">Flavoprotein</keyword>
<keyword evidence="7 15" id="KW-0548">Nucleotidyltransferase</keyword>
<keyword evidence="18" id="KW-1185">Reference proteome</keyword>
<dbReference type="GO" id="GO:0008531">
    <property type="term" value="F:riboflavin kinase activity"/>
    <property type="evidence" value="ECO:0007669"/>
    <property type="project" value="UniProtKB-UniRule"/>
</dbReference>
<keyword evidence="9 15" id="KW-0418">Kinase</keyword>
<evidence type="ECO:0000256" key="2">
    <source>
        <dbReference type="ARBA" id="ARBA00004726"/>
    </source>
</evidence>
<keyword evidence="12" id="KW-0511">Multifunctional enzyme</keyword>
<feature type="domain" description="Riboflavin kinase" evidence="16">
    <location>
        <begin position="186"/>
        <end position="309"/>
    </location>
</feature>
<dbReference type="Proteomes" id="UP000602745">
    <property type="component" value="Unassembled WGS sequence"/>
</dbReference>
<evidence type="ECO:0000313" key="17">
    <source>
        <dbReference type="EMBL" id="GGE34323.1"/>
    </source>
</evidence>
<keyword evidence="10 15" id="KW-0274">FAD</keyword>
<dbReference type="EMBL" id="BMCP01000001">
    <property type="protein sequence ID" value="GGE34323.1"/>
    <property type="molecule type" value="Genomic_DNA"/>
</dbReference>
<evidence type="ECO:0000256" key="15">
    <source>
        <dbReference type="PIRNR" id="PIRNR004491"/>
    </source>
</evidence>
<dbReference type="RefSeq" id="WP_188408536.1">
    <property type="nucleotide sequence ID" value="NZ_BMCP01000001.1"/>
</dbReference>
<dbReference type="GO" id="GO:0009398">
    <property type="term" value="P:FMN biosynthetic process"/>
    <property type="evidence" value="ECO:0007669"/>
    <property type="project" value="UniProtKB-UniRule"/>
</dbReference>
<dbReference type="NCBIfam" id="NF004159">
    <property type="entry name" value="PRK05627.1-2"/>
    <property type="match status" value="1"/>
</dbReference>
<keyword evidence="5 15" id="KW-0288">FMN</keyword>
<evidence type="ECO:0000313" key="18">
    <source>
        <dbReference type="Proteomes" id="UP000602745"/>
    </source>
</evidence>
<dbReference type="EC" id="2.7.1.26" evidence="15"/>
<dbReference type="SMART" id="SM00904">
    <property type="entry name" value="Flavokinase"/>
    <property type="match status" value="1"/>
</dbReference>
<keyword evidence="8 15" id="KW-0547">Nucleotide-binding</keyword>
<reference evidence="17" key="1">
    <citation type="journal article" date="2014" name="Int. J. Syst. Evol. Microbiol.">
        <title>Complete genome sequence of Corynebacterium casei LMG S-19264T (=DSM 44701T), isolated from a smear-ripened cheese.</title>
        <authorList>
            <consortium name="US DOE Joint Genome Institute (JGI-PGF)"/>
            <person name="Walter F."/>
            <person name="Albersmeier A."/>
            <person name="Kalinowski J."/>
            <person name="Ruckert C."/>
        </authorList>
    </citation>
    <scope>NUCLEOTIDE SEQUENCE</scope>
    <source>
        <strain evidence="17">CCM 7684</strain>
    </source>
</reference>